<dbReference type="Gene3D" id="3.30.390.50">
    <property type="entry name" value="CO dehydrogenase flavoprotein, C-terminal domain"/>
    <property type="match status" value="1"/>
</dbReference>
<comment type="caution">
    <text evidence="5">The sequence shown here is derived from an EMBL/GenBank/DDBJ whole genome shotgun (WGS) entry which is preliminary data.</text>
</comment>
<evidence type="ECO:0000256" key="3">
    <source>
        <dbReference type="ARBA" id="ARBA00023002"/>
    </source>
</evidence>
<gene>
    <name evidence="6" type="ORF">FHE65_05535</name>
    <name evidence="5" type="ORF">FHE65_32365</name>
</gene>
<evidence type="ECO:0000259" key="4">
    <source>
        <dbReference type="PROSITE" id="PS51387"/>
    </source>
</evidence>
<dbReference type="Pfam" id="PF00941">
    <property type="entry name" value="FAD_binding_5"/>
    <property type="match status" value="1"/>
</dbReference>
<accession>A0A5C4MCU9</accession>
<dbReference type="InterPro" id="IPR036683">
    <property type="entry name" value="CO_DH_flav_C_dom_sf"/>
</dbReference>
<dbReference type="OrthoDB" id="9793944at2"/>
<dbReference type="AlphaFoldDB" id="A0A5C4MCU9"/>
<dbReference type="RefSeq" id="WP_139105463.1">
    <property type="nucleotide sequence ID" value="NZ_VDFR01000025.1"/>
</dbReference>
<dbReference type="PANTHER" id="PTHR42659">
    <property type="entry name" value="XANTHINE DEHYDROGENASE SUBUNIT C-RELATED"/>
    <property type="match status" value="1"/>
</dbReference>
<evidence type="ECO:0000313" key="7">
    <source>
        <dbReference type="Proteomes" id="UP000306740"/>
    </source>
</evidence>
<evidence type="ECO:0000313" key="6">
    <source>
        <dbReference type="EMBL" id="TNC49404.1"/>
    </source>
</evidence>
<dbReference type="InterPro" id="IPR002346">
    <property type="entry name" value="Mopterin_DH_FAD-bd"/>
</dbReference>
<reference evidence="5 7" key="1">
    <citation type="submission" date="2019-05" db="EMBL/GenBank/DDBJ databases">
        <title>Mumia sp. nov., isolated from the intestinal contents of plateau pika (Ochotona curzoniae) in the Qinghai-Tibet plateau of China.</title>
        <authorList>
            <person name="Tian Z."/>
        </authorList>
    </citation>
    <scope>NUCLEOTIDE SEQUENCE [LARGE SCALE GENOMIC DNA]</scope>
    <source>
        <strain evidence="7">527</strain>
        <strain evidence="5">Z527</strain>
    </source>
</reference>
<dbReference type="InterPro" id="IPR051312">
    <property type="entry name" value="Diverse_Substr_Oxidored"/>
</dbReference>
<proteinExistence type="predicted"/>
<dbReference type="PANTHER" id="PTHR42659:SF2">
    <property type="entry name" value="XANTHINE DEHYDROGENASE SUBUNIT C-RELATED"/>
    <property type="match status" value="1"/>
</dbReference>
<evidence type="ECO:0000313" key="5">
    <source>
        <dbReference type="EMBL" id="TNC30949.1"/>
    </source>
</evidence>
<dbReference type="InterPro" id="IPR005107">
    <property type="entry name" value="CO_DH_flav_C"/>
</dbReference>
<dbReference type="EMBL" id="VDFR01000210">
    <property type="protein sequence ID" value="TNC30949.1"/>
    <property type="molecule type" value="Genomic_DNA"/>
</dbReference>
<dbReference type="InterPro" id="IPR016167">
    <property type="entry name" value="FAD-bd_PCMH_sub1"/>
</dbReference>
<evidence type="ECO:0000256" key="2">
    <source>
        <dbReference type="ARBA" id="ARBA00022827"/>
    </source>
</evidence>
<dbReference type="PROSITE" id="PS51387">
    <property type="entry name" value="FAD_PCMH"/>
    <property type="match status" value="1"/>
</dbReference>
<sequence length="294" mass="30722">MKPAPFSYVRPSTLDEALAVLAADPHAKVLAGGQSLVPLLSMRLAQPSTLVDINGLSELAYVRTDENGVRIGALARHVDVEADVDAWRVQPLLRQALRLVAHPTIRNRGTTLGSVVHADAAAEMPAVVSLLGAQVLVASTDGRRTIDAADLFIGPLECAVGTHELALELQVPALGRRTGSAVDEVARRHGDYALCGVAAVVSVGGSGAIETVRASYLSVSLTPLVLDLSEAFVDGSASDANLEAAAEIATAGVDPETDIHATADYRRHLAGVLTRRVVRDAYTRAVAPDPEGAR</sequence>
<dbReference type="InterPro" id="IPR016169">
    <property type="entry name" value="FAD-bd_PCMH_sub2"/>
</dbReference>
<feature type="domain" description="FAD-binding PCMH-type" evidence="4">
    <location>
        <begin position="1"/>
        <end position="176"/>
    </location>
</feature>
<dbReference type="GO" id="GO:0016491">
    <property type="term" value="F:oxidoreductase activity"/>
    <property type="evidence" value="ECO:0007669"/>
    <property type="project" value="UniProtKB-KW"/>
</dbReference>
<dbReference type="EMBL" id="VDFR01000025">
    <property type="protein sequence ID" value="TNC49404.1"/>
    <property type="molecule type" value="Genomic_DNA"/>
</dbReference>
<name>A0A5C4MCU9_9ACTN</name>
<keyword evidence="1" id="KW-0285">Flavoprotein</keyword>
<dbReference type="SUPFAM" id="SSF56176">
    <property type="entry name" value="FAD-binding/transporter-associated domain-like"/>
    <property type="match status" value="1"/>
</dbReference>
<dbReference type="Gene3D" id="3.30.465.10">
    <property type="match status" value="1"/>
</dbReference>
<dbReference type="InterPro" id="IPR016166">
    <property type="entry name" value="FAD-bd_PCMH"/>
</dbReference>
<dbReference type="Proteomes" id="UP000306740">
    <property type="component" value="Unassembled WGS sequence"/>
</dbReference>
<dbReference type="SUPFAM" id="SSF55447">
    <property type="entry name" value="CO dehydrogenase flavoprotein C-terminal domain-like"/>
    <property type="match status" value="1"/>
</dbReference>
<dbReference type="Gene3D" id="3.30.43.10">
    <property type="entry name" value="Uridine Diphospho-n-acetylenolpyruvylglucosamine Reductase, domain 2"/>
    <property type="match status" value="1"/>
</dbReference>
<keyword evidence="3" id="KW-0560">Oxidoreductase</keyword>
<dbReference type="InterPro" id="IPR036318">
    <property type="entry name" value="FAD-bd_PCMH-like_sf"/>
</dbReference>
<dbReference type="Pfam" id="PF03450">
    <property type="entry name" value="CO_deh_flav_C"/>
    <property type="match status" value="1"/>
</dbReference>
<keyword evidence="2" id="KW-0274">FAD</keyword>
<protein>
    <submittedName>
        <fullName evidence="5">Xanthine dehydrogenase family protein subunit M</fullName>
    </submittedName>
</protein>
<dbReference type="SMART" id="SM01092">
    <property type="entry name" value="CO_deh_flav_C"/>
    <property type="match status" value="1"/>
</dbReference>
<organism evidence="5 7">
    <name type="scientific">Mumia zhuanghuii</name>
    <dbReference type="NCBI Taxonomy" id="2585211"/>
    <lineage>
        <taxon>Bacteria</taxon>
        <taxon>Bacillati</taxon>
        <taxon>Actinomycetota</taxon>
        <taxon>Actinomycetes</taxon>
        <taxon>Propionibacteriales</taxon>
        <taxon>Nocardioidaceae</taxon>
        <taxon>Mumia</taxon>
    </lineage>
</organism>
<dbReference type="GO" id="GO:0071949">
    <property type="term" value="F:FAD binding"/>
    <property type="evidence" value="ECO:0007669"/>
    <property type="project" value="InterPro"/>
</dbReference>
<evidence type="ECO:0000256" key="1">
    <source>
        <dbReference type="ARBA" id="ARBA00022630"/>
    </source>
</evidence>